<reference evidence="2" key="1">
    <citation type="submission" date="2020-01" db="EMBL/GenBank/DDBJ databases">
        <title>Insect and environment-associated Actinomycetes.</title>
        <authorList>
            <person name="Currrie C."/>
            <person name="Chevrette M."/>
            <person name="Carlson C."/>
            <person name="Stubbendieck R."/>
            <person name="Wendt-Pienkowski E."/>
        </authorList>
    </citation>
    <scope>NUCLEOTIDE SEQUENCE</scope>
    <source>
        <strain evidence="2">SID7499</strain>
    </source>
</reference>
<feature type="non-terminal residue" evidence="2">
    <location>
        <position position="1"/>
    </location>
</feature>
<feature type="non-terminal residue" evidence="2">
    <location>
        <position position="90"/>
    </location>
</feature>
<accession>A0A6G3WJQ6</accession>
<dbReference type="EMBL" id="JAAGMN010000498">
    <property type="protein sequence ID" value="NEE05749.1"/>
    <property type="molecule type" value="Genomic_DNA"/>
</dbReference>
<evidence type="ECO:0000259" key="1">
    <source>
        <dbReference type="Pfam" id="PF03559"/>
    </source>
</evidence>
<dbReference type="InterPro" id="IPR005212">
    <property type="entry name" value="EvaA-like"/>
</dbReference>
<gene>
    <name evidence="2" type="ORF">G3M58_04800</name>
</gene>
<comment type="caution">
    <text evidence="2">The sequence shown here is derived from an EMBL/GenBank/DDBJ whole genome shotgun (WGS) entry which is preliminary data.</text>
</comment>
<dbReference type="AlphaFoldDB" id="A0A6G3WJQ6"/>
<sequence length="90" mass="9976">FTGQRARHTVSAERVPLADVTGWTRGEETIEHDEGRYFKVVAVSVRAGNREVTGWTQPLFEPVRNGIAAFVLRHFDGVPHVLAHARVEGG</sequence>
<organism evidence="2">
    <name type="scientific">Streptomyces sp. SID7499</name>
    <dbReference type="NCBI Taxonomy" id="2706086"/>
    <lineage>
        <taxon>Bacteria</taxon>
        <taxon>Bacillati</taxon>
        <taxon>Actinomycetota</taxon>
        <taxon>Actinomycetes</taxon>
        <taxon>Kitasatosporales</taxon>
        <taxon>Streptomycetaceae</taxon>
        <taxon>Streptomyces</taxon>
    </lineage>
</organism>
<evidence type="ECO:0000313" key="2">
    <source>
        <dbReference type="EMBL" id="NEE05749.1"/>
    </source>
</evidence>
<feature type="domain" description="dTDP-4-dehydro-6-deoxy-alpha-D-glucopyranose 2,3-dehydratase" evidence="1">
    <location>
        <begin position="1"/>
        <end position="90"/>
    </location>
</feature>
<dbReference type="Gene3D" id="3.90.79.40">
    <property type="entry name" value="EvaA sugar 2,3-dehydratase subunit"/>
    <property type="match status" value="1"/>
</dbReference>
<proteinExistence type="predicted"/>
<name>A0A6G3WJQ6_9ACTN</name>
<dbReference type="InterPro" id="IPR038153">
    <property type="entry name" value="EvaA-like_sf"/>
</dbReference>
<dbReference type="GO" id="GO:0016829">
    <property type="term" value="F:lyase activity"/>
    <property type="evidence" value="ECO:0007669"/>
    <property type="project" value="InterPro"/>
</dbReference>
<protein>
    <submittedName>
        <fullName evidence="2">NDP-hexose 2,3-dehydratase</fullName>
    </submittedName>
</protein>
<dbReference type="Pfam" id="PF03559">
    <property type="entry name" value="Hexose_dehydrat"/>
    <property type="match status" value="1"/>
</dbReference>